<proteinExistence type="predicted"/>
<name>A0ACB8EFP0_9SAUR</name>
<dbReference type="EMBL" id="CM037616">
    <property type="protein sequence ID" value="KAH7991288.1"/>
    <property type="molecule type" value="Genomic_DNA"/>
</dbReference>
<keyword evidence="2" id="KW-1185">Reference proteome</keyword>
<evidence type="ECO:0000313" key="2">
    <source>
        <dbReference type="Proteomes" id="UP000827872"/>
    </source>
</evidence>
<sequence>MKMKKHDLQVLKIGEGSEAARKTPHILQPGSIREYLERRSGDPMHYQVGECSLSFAQWEAQWQEFLRTVENPHSGWGIPQLPEKPSHWEDAKAFLASFEQVAKACQWPQEEWMTRLRPALNGEAEKAFKGLAARDREDYGKVPLEEASGSVSQASQDLCDSEQMQLRVETKEEQDGDTHLMAGDADGFGEQHHLSEKDRNEELKGRFRDHDQPQRQEGSHIVDRRASCPGLLPILLDAVQI</sequence>
<accession>A0ACB8EFP0</accession>
<comment type="caution">
    <text evidence="1">The sequence shown here is derived from an EMBL/GenBank/DDBJ whole genome shotgun (WGS) entry which is preliminary data.</text>
</comment>
<evidence type="ECO:0000313" key="1">
    <source>
        <dbReference type="EMBL" id="KAH7991288.1"/>
    </source>
</evidence>
<protein>
    <submittedName>
        <fullName evidence="1">Uncharacterized protein</fullName>
    </submittedName>
</protein>
<dbReference type="Proteomes" id="UP000827872">
    <property type="component" value="Linkage Group LG03"/>
</dbReference>
<organism evidence="1 2">
    <name type="scientific">Sphaerodactylus townsendi</name>
    <dbReference type="NCBI Taxonomy" id="933632"/>
    <lineage>
        <taxon>Eukaryota</taxon>
        <taxon>Metazoa</taxon>
        <taxon>Chordata</taxon>
        <taxon>Craniata</taxon>
        <taxon>Vertebrata</taxon>
        <taxon>Euteleostomi</taxon>
        <taxon>Lepidosauria</taxon>
        <taxon>Squamata</taxon>
        <taxon>Bifurcata</taxon>
        <taxon>Gekkota</taxon>
        <taxon>Sphaerodactylidae</taxon>
        <taxon>Sphaerodactylus</taxon>
    </lineage>
</organism>
<reference evidence="1" key="1">
    <citation type="submission" date="2021-08" db="EMBL/GenBank/DDBJ databases">
        <title>The first chromosome-level gecko genome reveals the dynamic sex chromosomes of Neotropical dwarf geckos (Sphaerodactylidae: Sphaerodactylus).</title>
        <authorList>
            <person name="Pinto B.J."/>
            <person name="Keating S.E."/>
            <person name="Gamble T."/>
        </authorList>
    </citation>
    <scope>NUCLEOTIDE SEQUENCE</scope>
    <source>
        <strain evidence="1">TG3544</strain>
    </source>
</reference>
<gene>
    <name evidence="1" type="ORF">K3G42_004194</name>
</gene>